<dbReference type="InterPro" id="IPR034428">
    <property type="entry name" value="ThiH/NoCL/HydG-like"/>
</dbReference>
<dbReference type="EMBL" id="CP039852">
    <property type="protein sequence ID" value="QCZ92063.1"/>
    <property type="molecule type" value="Genomic_DNA"/>
</dbReference>
<dbReference type="EC" id="4.1.99.19" evidence="8"/>
<dbReference type="CDD" id="cd01335">
    <property type="entry name" value="Radical_SAM"/>
    <property type="match status" value="1"/>
</dbReference>
<evidence type="ECO:0000256" key="1">
    <source>
        <dbReference type="ARBA" id="ARBA00001966"/>
    </source>
</evidence>
<dbReference type="KEGG" id="salk:FBQ74_00595"/>
<dbReference type="InterPro" id="IPR010722">
    <property type="entry name" value="BATS_dom"/>
</dbReference>
<keyword evidence="9" id="KW-1185">Reference proteome</keyword>
<dbReference type="GO" id="GO:0036355">
    <property type="term" value="F:2-iminoacetate synthase activity"/>
    <property type="evidence" value="ECO:0007669"/>
    <property type="project" value="UniProtKB-EC"/>
</dbReference>
<accession>A0A5B7Y9M2</accession>
<dbReference type="PANTHER" id="PTHR43583:SF1">
    <property type="entry name" value="2-IMINOACETATE SYNTHASE"/>
    <property type="match status" value="1"/>
</dbReference>
<keyword evidence="3" id="KW-0949">S-adenosyl-L-methionine</keyword>
<dbReference type="SFLD" id="SFLDG01081">
    <property type="entry name" value="cleavage_of_the_Ca-Cb_bond_in"/>
    <property type="match status" value="1"/>
</dbReference>
<dbReference type="AlphaFoldDB" id="A0A5B7Y9M2"/>
<keyword evidence="8" id="KW-0456">Lyase</keyword>
<dbReference type="Gene3D" id="3.20.20.70">
    <property type="entry name" value="Aldolase class I"/>
    <property type="match status" value="1"/>
</dbReference>
<evidence type="ECO:0000313" key="9">
    <source>
        <dbReference type="Proteomes" id="UP000304912"/>
    </source>
</evidence>
<keyword evidence="6" id="KW-0411">Iron-sulfur</keyword>
<evidence type="ECO:0000256" key="5">
    <source>
        <dbReference type="ARBA" id="ARBA00023004"/>
    </source>
</evidence>
<protein>
    <submittedName>
        <fullName evidence="8">2-iminoacetate synthase ThiH</fullName>
        <ecNumber evidence="8">4.1.99.19</ecNumber>
    </submittedName>
</protein>
<proteinExistence type="predicted"/>
<dbReference type="SFLD" id="SFLDS00029">
    <property type="entry name" value="Radical_SAM"/>
    <property type="match status" value="1"/>
</dbReference>
<dbReference type="OrthoDB" id="9801120at2"/>
<dbReference type="SMART" id="SM00876">
    <property type="entry name" value="BATS"/>
    <property type="match status" value="1"/>
</dbReference>
<dbReference type="InterPro" id="IPR058240">
    <property type="entry name" value="rSAM_sf"/>
</dbReference>
<keyword evidence="4" id="KW-0479">Metal-binding</keyword>
<evidence type="ECO:0000313" key="8">
    <source>
        <dbReference type="EMBL" id="QCZ92063.1"/>
    </source>
</evidence>
<dbReference type="InterPro" id="IPR013785">
    <property type="entry name" value="Aldolase_TIM"/>
</dbReference>
<evidence type="ECO:0000259" key="7">
    <source>
        <dbReference type="PROSITE" id="PS51918"/>
    </source>
</evidence>
<dbReference type="Pfam" id="PF06968">
    <property type="entry name" value="BATS"/>
    <property type="match status" value="1"/>
</dbReference>
<reference evidence="8 9" key="1">
    <citation type="submission" date="2019-04" db="EMBL/GenBank/DDBJ databases">
        <title>Salinimonas iocasae sp. nov., a halophilic bacterium isolated from the outer tube casing of tubeworms in Okinawa Trough.</title>
        <authorList>
            <person name="Zhang H."/>
            <person name="Wang H."/>
            <person name="Li C."/>
        </authorList>
    </citation>
    <scope>NUCLEOTIDE SEQUENCE [LARGE SCALE GENOMIC DNA]</scope>
    <source>
        <strain evidence="8 9">KX18D6</strain>
    </source>
</reference>
<dbReference type="GO" id="GO:0005506">
    <property type="term" value="F:iron ion binding"/>
    <property type="evidence" value="ECO:0007669"/>
    <property type="project" value="InterPro"/>
</dbReference>
<gene>
    <name evidence="8" type="primary">thiH</name>
    <name evidence="8" type="ORF">FBQ74_00595</name>
</gene>
<keyword evidence="2" id="KW-0004">4Fe-4S</keyword>
<organism evidence="8 9">
    <name type="scientific">Salinimonas iocasae</name>
    <dbReference type="NCBI Taxonomy" id="2572577"/>
    <lineage>
        <taxon>Bacteria</taxon>
        <taxon>Pseudomonadati</taxon>
        <taxon>Pseudomonadota</taxon>
        <taxon>Gammaproteobacteria</taxon>
        <taxon>Alteromonadales</taxon>
        <taxon>Alteromonadaceae</taxon>
        <taxon>Alteromonas/Salinimonas group</taxon>
        <taxon>Salinimonas</taxon>
    </lineage>
</organism>
<dbReference type="InterPro" id="IPR007197">
    <property type="entry name" value="rSAM"/>
</dbReference>
<feature type="domain" description="Radical SAM core" evidence="7">
    <location>
        <begin position="71"/>
        <end position="298"/>
    </location>
</feature>
<sequence>MTPVADKLREADWDEISLSIPATTPHRVEQALAAQQPDINDFMALVSPAAESYLEAMAAKAQVITRRHFGNTISMFVPLYLSNLCANECTYCGFTMSNRIRRKTLSMEEIALEAIAIRKMGFRHLLLVTGEHETKVGMPYFLEALAVLRRYFDYLMIEVQPLHTHEYQQLQQAGIDGVLVYQETYHRRQYSQYHLRGNKKNFDWRLETSDRLGQAKMQKIGVGALLGLADWRTDSTFAAMHTSLIHKYYWRSRCSVAFPRLRPCEGSTPSASMISDKQLVQLICAHRIMHPQAELSLSTRESAYFRDNVASLGVTSMSAASQTQPGGYSAQTEHLNQFDTEDHRSASQVAAALSQQGLEPVWQDWLPGFRG</sequence>
<dbReference type="InterPro" id="IPR012726">
    <property type="entry name" value="ThiH"/>
</dbReference>
<dbReference type="RefSeq" id="WP_139754826.1">
    <property type="nucleotide sequence ID" value="NZ_CP039852.1"/>
</dbReference>
<dbReference type="GO" id="GO:0051539">
    <property type="term" value="F:4 iron, 4 sulfur cluster binding"/>
    <property type="evidence" value="ECO:0007669"/>
    <property type="project" value="UniProtKB-KW"/>
</dbReference>
<name>A0A5B7Y9M2_9ALTE</name>
<dbReference type="SUPFAM" id="SSF102114">
    <property type="entry name" value="Radical SAM enzymes"/>
    <property type="match status" value="1"/>
</dbReference>
<dbReference type="PANTHER" id="PTHR43583">
    <property type="entry name" value="2-IMINOACETATE SYNTHASE"/>
    <property type="match status" value="1"/>
</dbReference>
<comment type="cofactor">
    <cofactor evidence="1">
        <name>[4Fe-4S] cluster</name>
        <dbReference type="ChEBI" id="CHEBI:49883"/>
    </cofactor>
</comment>
<keyword evidence="5" id="KW-0408">Iron</keyword>
<dbReference type="SFLD" id="SFLDG01060">
    <property type="entry name" value="BATS_domain_containing"/>
    <property type="match status" value="1"/>
</dbReference>
<dbReference type="SFLD" id="SFLDF00301">
    <property type="entry name" value="2-iminoacetate_synthase_(ThiH)"/>
    <property type="match status" value="1"/>
</dbReference>
<evidence type="ECO:0000256" key="2">
    <source>
        <dbReference type="ARBA" id="ARBA00022485"/>
    </source>
</evidence>
<evidence type="ECO:0000256" key="4">
    <source>
        <dbReference type="ARBA" id="ARBA00022723"/>
    </source>
</evidence>
<evidence type="ECO:0000256" key="3">
    <source>
        <dbReference type="ARBA" id="ARBA00022691"/>
    </source>
</evidence>
<dbReference type="Proteomes" id="UP000304912">
    <property type="component" value="Chromosome"/>
</dbReference>
<dbReference type="Pfam" id="PF04055">
    <property type="entry name" value="Radical_SAM"/>
    <property type="match status" value="1"/>
</dbReference>
<dbReference type="PROSITE" id="PS51918">
    <property type="entry name" value="RADICAL_SAM"/>
    <property type="match status" value="1"/>
</dbReference>
<evidence type="ECO:0000256" key="6">
    <source>
        <dbReference type="ARBA" id="ARBA00023014"/>
    </source>
</evidence>
<dbReference type="NCBIfam" id="TIGR02351">
    <property type="entry name" value="thiH"/>
    <property type="match status" value="1"/>
</dbReference>